<organism evidence="2 3">
    <name type="scientific">Oryza sativa subsp. japonica</name>
    <name type="common">Rice</name>
    <dbReference type="NCBI Taxonomy" id="39947"/>
    <lineage>
        <taxon>Eukaryota</taxon>
        <taxon>Viridiplantae</taxon>
        <taxon>Streptophyta</taxon>
        <taxon>Embryophyta</taxon>
        <taxon>Tracheophyta</taxon>
        <taxon>Spermatophyta</taxon>
        <taxon>Magnoliopsida</taxon>
        <taxon>Liliopsida</taxon>
        <taxon>Poales</taxon>
        <taxon>Poaceae</taxon>
        <taxon>BOP clade</taxon>
        <taxon>Oryzoideae</taxon>
        <taxon>Oryzeae</taxon>
        <taxon>Oryzinae</taxon>
        <taxon>Oryza</taxon>
        <taxon>Oryza sativa</taxon>
    </lineage>
</organism>
<dbReference type="Proteomes" id="UP000059680">
    <property type="component" value="Chromosome 9"/>
</dbReference>
<evidence type="ECO:0000313" key="2">
    <source>
        <dbReference type="EMBL" id="BAT08316.1"/>
    </source>
</evidence>
<accession>A0A0P0XNQ3</accession>
<sequence length="160" mass="17631">MISPARRECSFPALFFPSPPSCAPFCSTASAERVHCLETAGGMEPPPPPHRHKKCRTAEAAVPGGEEEEEAKDALISLPPDVLDGVLTRLGLRDAVRTSALSRAWRRRWESLPSLDISFPFPHQEGAALAAVDGVLLRCLPRPRPELQRIRRQAHHPPRP</sequence>
<reference evidence="2 3" key="3">
    <citation type="journal article" date="2013" name="Rice">
        <title>Improvement of the Oryza sativa Nipponbare reference genome using next generation sequence and optical map data.</title>
        <authorList>
            <person name="Kawahara Y."/>
            <person name="de la Bastide M."/>
            <person name="Hamilton J.P."/>
            <person name="Kanamori H."/>
            <person name="McCombie W.R."/>
            <person name="Ouyang S."/>
            <person name="Schwartz D.C."/>
            <person name="Tanaka T."/>
            <person name="Wu J."/>
            <person name="Zhou S."/>
            <person name="Childs K.L."/>
            <person name="Davidson R.M."/>
            <person name="Lin H."/>
            <person name="Quesada-Ocampo L."/>
            <person name="Vaillancourt B."/>
            <person name="Sakai H."/>
            <person name="Lee S.S."/>
            <person name="Kim J."/>
            <person name="Numa H."/>
            <person name="Itoh T."/>
            <person name="Buell C.R."/>
            <person name="Matsumoto T."/>
        </authorList>
    </citation>
    <scope>NUCLEOTIDE SEQUENCE [LARGE SCALE GENOMIC DNA]</scope>
    <source>
        <strain evidence="3">cv. Nipponbare</strain>
    </source>
</reference>
<dbReference type="PANTHER" id="PTHR34223">
    <property type="entry name" value="OS11G0201299 PROTEIN"/>
    <property type="match status" value="1"/>
</dbReference>
<name>A0A0P0XNQ3_ORYSJ</name>
<gene>
    <name evidence="2" type="ordered locus">Os09g0443000</name>
    <name evidence="2" type="ORF">OSNPB_090443000</name>
</gene>
<dbReference type="InterPro" id="IPR001810">
    <property type="entry name" value="F-box_dom"/>
</dbReference>
<reference evidence="3" key="1">
    <citation type="journal article" date="2005" name="Nature">
        <title>The map-based sequence of the rice genome.</title>
        <authorList>
            <consortium name="International rice genome sequencing project (IRGSP)"/>
            <person name="Matsumoto T."/>
            <person name="Wu J."/>
            <person name="Kanamori H."/>
            <person name="Katayose Y."/>
            <person name="Fujisawa M."/>
            <person name="Namiki N."/>
            <person name="Mizuno H."/>
            <person name="Yamamoto K."/>
            <person name="Antonio B.A."/>
            <person name="Baba T."/>
            <person name="Sakata K."/>
            <person name="Nagamura Y."/>
            <person name="Aoki H."/>
            <person name="Arikawa K."/>
            <person name="Arita K."/>
            <person name="Bito T."/>
            <person name="Chiden Y."/>
            <person name="Fujitsuka N."/>
            <person name="Fukunaka R."/>
            <person name="Hamada M."/>
            <person name="Harada C."/>
            <person name="Hayashi A."/>
            <person name="Hijishita S."/>
            <person name="Honda M."/>
            <person name="Hosokawa S."/>
            <person name="Ichikawa Y."/>
            <person name="Idonuma A."/>
            <person name="Iijima M."/>
            <person name="Ikeda M."/>
            <person name="Ikeno M."/>
            <person name="Ito K."/>
            <person name="Ito S."/>
            <person name="Ito T."/>
            <person name="Ito Y."/>
            <person name="Ito Y."/>
            <person name="Iwabuchi A."/>
            <person name="Kamiya K."/>
            <person name="Karasawa W."/>
            <person name="Kurita K."/>
            <person name="Katagiri S."/>
            <person name="Kikuta A."/>
            <person name="Kobayashi H."/>
            <person name="Kobayashi N."/>
            <person name="Machita K."/>
            <person name="Maehara T."/>
            <person name="Masukawa M."/>
            <person name="Mizubayashi T."/>
            <person name="Mukai Y."/>
            <person name="Nagasaki H."/>
            <person name="Nagata Y."/>
            <person name="Naito S."/>
            <person name="Nakashima M."/>
            <person name="Nakama Y."/>
            <person name="Nakamichi Y."/>
            <person name="Nakamura M."/>
            <person name="Meguro A."/>
            <person name="Negishi M."/>
            <person name="Ohta I."/>
            <person name="Ohta T."/>
            <person name="Okamoto M."/>
            <person name="Ono N."/>
            <person name="Saji S."/>
            <person name="Sakaguchi M."/>
            <person name="Sakai K."/>
            <person name="Shibata M."/>
            <person name="Shimokawa T."/>
            <person name="Song J."/>
            <person name="Takazaki Y."/>
            <person name="Terasawa K."/>
            <person name="Tsugane M."/>
            <person name="Tsuji K."/>
            <person name="Ueda S."/>
            <person name="Waki K."/>
            <person name="Yamagata H."/>
            <person name="Yamamoto M."/>
            <person name="Yamamoto S."/>
            <person name="Yamane H."/>
            <person name="Yoshiki S."/>
            <person name="Yoshihara R."/>
            <person name="Yukawa K."/>
            <person name="Zhong H."/>
            <person name="Yano M."/>
            <person name="Yuan Q."/>
            <person name="Ouyang S."/>
            <person name="Liu J."/>
            <person name="Jones K.M."/>
            <person name="Gansberger K."/>
            <person name="Moffat K."/>
            <person name="Hill J."/>
            <person name="Bera J."/>
            <person name="Fadrosh D."/>
            <person name="Jin S."/>
            <person name="Johri S."/>
            <person name="Kim M."/>
            <person name="Overton L."/>
            <person name="Reardon M."/>
            <person name="Tsitrin T."/>
            <person name="Vuong H."/>
            <person name="Weaver B."/>
            <person name="Ciecko A."/>
            <person name="Tallon L."/>
            <person name="Jackson J."/>
            <person name="Pai G."/>
            <person name="Aken S.V."/>
            <person name="Utterback T."/>
            <person name="Reidmuller S."/>
            <person name="Feldblyum T."/>
            <person name="Hsiao J."/>
            <person name="Zismann V."/>
            <person name="Iobst S."/>
            <person name="de Vazeille A.R."/>
            <person name="Buell C.R."/>
            <person name="Ying K."/>
            <person name="Li Y."/>
            <person name="Lu T."/>
            <person name="Huang Y."/>
            <person name="Zhao Q."/>
            <person name="Feng Q."/>
            <person name="Zhang L."/>
            <person name="Zhu J."/>
            <person name="Weng Q."/>
            <person name="Mu J."/>
            <person name="Lu Y."/>
            <person name="Fan D."/>
            <person name="Liu Y."/>
            <person name="Guan J."/>
            <person name="Zhang Y."/>
            <person name="Yu S."/>
            <person name="Liu X."/>
            <person name="Zhang Y."/>
            <person name="Hong G."/>
            <person name="Han B."/>
            <person name="Choisne N."/>
            <person name="Demange N."/>
            <person name="Orjeda G."/>
            <person name="Samain S."/>
            <person name="Cattolico L."/>
            <person name="Pelletier E."/>
            <person name="Couloux A."/>
            <person name="Segurens B."/>
            <person name="Wincker P."/>
            <person name="D'Hont A."/>
            <person name="Scarpelli C."/>
            <person name="Weissenbach J."/>
            <person name="Salanoubat M."/>
            <person name="Quetier F."/>
            <person name="Yu Y."/>
            <person name="Kim H.R."/>
            <person name="Rambo T."/>
            <person name="Currie J."/>
            <person name="Collura K."/>
            <person name="Luo M."/>
            <person name="Yang T."/>
            <person name="Ammiraju J.S.S."/>
            <person name="Engler F."/>
            <person name="Soderlund C."/>
            <person name="Wing R.A."/>
            <person name="Palmer L.E."/>
            <person name="de la Bastide M."/>
            <person name="Spiegel L."/>
            <person name="Nascimento L."/>
            <person name="Zutavern T."/>
            <person name="O'Shaughnessy A."/>
            <person name="Dike S."/>
            <person name="Dedhia N."/>
            <person name="Preston R."/>
            <person name="Balija V."/>
            <person name="McCombie W.R."/>
            <person name="Chow T."/>
            <person name="Chen H."/>
            <person name="Chung M."/>
            <person name="Chen C."/>
            <person name="Shaw J."/>
            <person name="Wu H."/>
            <person name="Hsiao K."/>
            <person name="Chao Y."/>
            <person name="Chu M."/>
            <person name="Cheng C."/>
            <person name="Hour A."/>
            <person name="Lee P."/>
            <person name="Lin S."/>
            <person name="Lin Y."/>
            <person name="Liou J."/>
            <person name="Liu S."/>
            <person name="Hsing Y."/>
            <person name="Raghuvanshi S."/>
            <person name="Mohanty A."/>
            <person name="Bharti A.K."/>
            <person name="Gaur A."/>
            <person name="Gupta V."/>
            <person name="Kumar D."/>
            <person name="Ravi V."/>
            <person name="Vij S."/>
            <person name="Kapur A."/>
            <person name="Khurana P."/>
            <person name="Khurana P."/>
            <person name="Khurana J.P."/>
            <person name="Tyagi A.K."/>
            <person name="Gaikwad K."/>
            <person name="Singh A."/>
            <person name="Dalal V."/>
            <person name="Srivastava S."/>
            <person name="Dixit A."/>
            <person name="Pal A.K."/>
            <person name="Ghazi I.A."/>
            <person name="Yadav M."/>
            <person name="Pandit A."/>
            <person name="Bhargava A."/>
            <person name="Sureshbabu K."/>
            <person name="Batra K."/>
            <person name="Sharma T.R."/>
            <person name="Mohapatra T."/>
            <person name="Singh N.K."/>
            <person name="Messing J."/>
            <person name="Nelson A.B."/>
            <person name="Fuks G."/>
            <person name="Kavchok S."/>
            <person name="Keizer G."/>
            <person name="Linton E."/>
            <person name="Llaca V."/>
            <person name="Song R."/>
            <person name="Tanyolac B."/>
            <person name="Young S."/>
            <person name="Ho-Il K."/>
            <person name="Hahn J.H."/>
            <person name="Sangsakoo G."/>
            <person name="Vanavichit A."/>
            <person name="de Mattos Luiz.A.T."/>
            <person name="Zimmer P.D."/>
            <person name="Malone G."/>
            <person name="Dellagostin O."/>
            <person name="de Oliveira A.C."/>
            <person name="Bevan M."/>
            <person name="Bancroft I."/>
            <person name="Minx P."/>
            <person name="Cordum H."/>
            <person name="Wilson R."/>
            <person name="Cheng Z."/>
            <person name="Jin W."/>
            <person name="Jiang J."/>
            <person name="Leong S.A."/>
            <person name="Iwama H."/>
            <person name="Gojobori T."/>
            <person name="Itoh T."/>
            <person name="Niimura Y."/>
            <person name="Fujii Y."/>
            <person name="Habara T."/>
            <person name="Sakai H."/>
            <person name="Sato Y."/>
            <person name="Wilson G."/>
            <person name="Kumar K."/>
            <person name="McCouch S."/>
            <person name="Juretic N."/>
            <person name="Hoen D."/>
            <person name="Wright S."/>
            <person name="Bruskiewich R."/>
            <person name="Bureau T."/>
            <person name="Miyao A."/>
            <person name="Hirochika H."/>
            <person name="Nishikawa T."/>
            <person name="Kadowaki K."/>
            <person name="Sugiura M."/>
            <person name="Burr B."/>
            <person name="Sasaki T."/>
        </authorList>
    </citation>
    <scope>NUCLEOTIDE SEQUENCE [LARGE SCALE GENOMIC DNA]</scope>
    <source>
        <strain evidence="3">cv. Nipponbare</strain>
    </source>
</reference>
<dbReference type="PANTHER" id="PTHR34223:SF51">
    <property type="entry name" value="OS06G0556300 PROTEIN"/>
    <property type="match status" value="1"/>
</dbReference>
<dbReference type="Gramene" id="Os09t0443000-00">
    <property type="protein sequence ID" value="Os09t0443000-00"/>
    <property type="gene ID" value="Os09g0443000"/>
</dbReference>
<dbReference type="EMBL" id="AP014965">
    <property type="protein sequence ID" value="BAT08316.1"/>
    <property type="molecule type" value="Genomic_DNA"/>
</dbReference>
<keyword evidence="3" id="KW-1185">Reference proteome</keyword>
<dbReference type="FunCoup" id="A0A0P0XNQ3">
    <property type="interactions" value="38"/>
</dbReference>
<feature type="domain" description="F-box" evidence="1">
    <location>
        <begin position="76"/>
        <end position="114"/>
    </location>
</feature>
<reference evidence="2 3" key="2">
    <citation type="journal article" date="2013" name="Plant Cell Physiol.">
        <title>Rice Annotation Project Database (RAP-DB): an integrative and interactive database for rice genomics.</title>
        <authorList>
            <person name="Sakai H."/>
            <person name="Lee S.S."/>
            <person name="Tanaka T."/>
            <person name="Numa H."/>
            <person name="Kim J."/>
            <person name="Kawahara Y."/>
            <person name="Wakimoto H."/>
            <person name="Yang C.C."/>
            <person name="Iwamoto M."/>
            <person name="Abe T."/>
            <person name="Yamada Y."/>
            <person name="Muto A."/>
            <person name="Inokuchi H."/>
            <person name="Ikemura T."/>
            <person name="Matsumoto T."/>
            <person name="Sasaki T."/>
            <person name="Itoh T."/>
        </authorList>
    </citation>
    <scope>NUCLEOTIDE SEQUENCE [LARGE SCALE GENOMIC DNA]</scope>
    <source>
        <strain evidence="3">cv. Nipponbare</strain>
    </source>
</reference>
<dbReference type="InParanoid" id="A0A0P0XNQ3"/>
<protein>
    <submittedName>
        <fullName evidence="2">Os09g0443000 protein</fullName>
    </submittedName>
</protein>
<evidence type="ECO:0000313" key="3">
    <source>
        <dbReference type="Proteomes" id="UP000059680"/>
    </source>
</evidence>
<dbReference type="InterPro" id="IPR053197">
    <property type="entry name" value="F-box_SCFL_complex_component"/>
</dbReference>
<dbReference type="InterPro" id="IPR036047">
    <property type="entry name" value="F-box-like_dom_sf"/>
</dbReference>
<dbReference type="Pfam" id="PF00646">
    <property type="entry name" value="F-box"/>
    <property type="match status" value="1"/>
</dbReference>
<dbReference type="SUPFAM" id="SSF81383">
    <property type="entry name" value="F-box domain"/>
    <property type="match status" value="1"/>
</dbReference>
<proteinExistence type="predicted"/>
<evidence type="ECO:0000259" key="1">
    <source>
        <dbReference type="Pfam" id="PF00646"/>
    </source>
</evidence>
<dbReference type="STRING" id="39947.A0A0P0XNQ3"/>
<dbReference type="PaxDb" id="39947-A0A0P0XNQ3"/>
<dbReference type="AlphaFoldDB" id="A0A0P0XNQ3"/>